<feature type="transmembrane region" description="Helical" evidence="1">
    <location>
        <begin position="48"/>
        <end position="75"/>
    </location>
</feature>
<organism evidence="3">
    <name type="scientific">Aplanochytrium stocchinoi</name>
    <dbReference type="NCBI Taxonomy" id="215587"/>
    <lineage>
        <taxon>Eukaryota</taxon>
        <taxon>Sar</taxon>
        <taxon>Stramenopiles</taxon>
        <taxon>Bigyra</taxon>
        <taxon>Labyrinthulomycetes</taxon>
        <taxon>Thraustochytrida</taxon>
        <taxon>Thraustochytriidae</taxon>
        <taxon>Aplanochytrium</taxon>
    </lineage>
</organism>
<dbReference type="PROSITE" id="PS50853">
    <property type="entry name" value="FN3"/>
    <property type="match status" value="1"/>
</dbReference>
<dbReference type="EMBL" id="HBIN01002920">
    <property type="protein sequence ID" value="CAE0431628.1"/>
    <property type="molecule type" value="Transcribed_RNA"/>
</dbReference>
<gene>
    <name evidence="3" type="ORF">ASTO00021_LOCUS1965</name>
</gene>
<evidence type="ECO:0000313" key="3">
    <source>
        <dbReference type="EMBL" id="CAE0431628.1"/>
    </source>
</evidence>
<keyword evidence="1" id="KW-1133">Transmembrane helix</keyword>
<dbReference type="InterPro" id="IPR003961">
    <property type="entry name" value="FN3_dom"/>
</dbReference>
<dbReference type="CDD" id="cd00063">
    <property type="entry name" value="FN3"/>
    <property type="match status" value="1"/>
</dbReference>
<evidence type="ECO:0000259" key="2">
    <source>
        <dbReference type="PROSITE" id="PS50853"/>
    </source>
</evidence>
<proteinExistence type="predicted"/>
<dbReference type="Gene3D" id="2.60.40.10">
    <property type="entry name" value="Immunoglobulins"/>
    <property type="match status" value="1"/>
</dbReference>
<feature type="domain" description="Fibronectin type-III" evidence="2">
    <location>
        <begin position="106"/>
        <end position="199"/>
    </location>
</feature>
<accession>A0A7S3LJ16</accession>
<sequence length="303" mass="33637">MEGSASRHNSMEAPLIVEEGTYAYASEDDDGAQLVEEKSRVCLGKTRFFVALRYTCVTLSVVTNALLVCVVYILMKTNASYTPIKPPKPANDTKYYCPFTNGNTDYPSAIALTEVSADYVSLCWRDIIADDRGRTPTPYTLKVDDFWNSIEISKAEPIYRGRSLHFNATDLLPAVTYRFQLTAAKNPKDLYTIKATTSERGYCGNLADITAQKKNQKRMKSNIQQCIIKNVFSDNGARDCIVKKVGLSPKCASCWVKEGHCTLKRCATKCLNPASQACKDCSEKACFPDCVVCSGLPRWTFPA</sequence>
<name>A0A7S3LJ16_9STRA</name>
<reference evidence="3" key="1">
    <citation type="submission" date="2021-01" db="EMBL/GenBank/DDBJ databases">
        <authorList>
            <person name="Corre E."/>
            <person name="Pelletier E."/>
            <person name="Niang G."/>
            <person name="Scheremetjew M."/>
            <person name="Finn R."/>
            <person name="Kale V."/>
            <person name="Holt S."/>
            <person name="Cochrane G."/>
            <person name="Meng A."/>
            <person name="Brown T."/>
            <person name="Cohen L."/>
        </authorList>
    </citation>
    <scope>NUCLEOTIDE SEQUENCE</scope>
    <source>
        <strain evidence="3">GSBS06</strain>
    </source>
</reference>
<keyword evidence="1" id="KW-0472">Membrane</keyword>
<dbReference type="InterPro" id="IPR013783">
    <property type="entry name" value="Ig-like_fold"/>
</dbReference>
<dbReference type="SUPFAM" id="SSF49265">
    <property type="entry name" value="Fibronectin type III"/>
    <property type="match status" value="1"/>
</dbReference>
<keyword evidence="1" id="KW-0812">Transmembrane</keyword>
<dbReference type="AlphaFoldDB" id="A0A7S3LJ16"/>
<dbReference type="InterPro" id="IPR036116">
    <property type="entry name" value="FN3_sf"/>
</dbReference>
<protein>
    <recommendedName>
        <fullName evidence="2">Fibronectin type-III domain-containing protein</fullName>
    </recommendedName>
</protein>
<evidence type="ECO:0000256" key="1">
    <source>
        <dbReference type="SAM" id="Phobius"/>
    </source>
</evidence>